<evidence type="ECO:0000313" key="9">
    <source>
        <dbReference type="Proteomes" id="UP000000763"/>
    </source>
</evidence>
<keyword evidence="4" id="KW-0175">Coiled coil</keyword>
<dbReference type="GO" id="GO:0043531">
    <property type="term" value="F:ADP binding"/>
    <property type="evidence" value="ECO:0007669"/>
    <property type="project" value="InterPro"/>
</dbReference>
<evidence type="ECO:0000256" key="1">
    <source>
        <dbReference type="ARBA" id="ARBA00022614"/>
    </source>
</evidence>
<dbReference type="InterPro" id="IPR055414">
    <property type="entry name" value="LRR_R13L4/SHOC2-like"/>
</dbReference>
<feature type="domain" description="NB-ARC" evidence="5">
    <location>
        <begin position="189"/>
        <end position="324"/>
    </location>
</feature>
<dbReference type="Gramene" id="Os11t0640600-00">
    <property type="protein sequence ID" value="Os11t0640600-00"/>
    <property type="gene ID" value="Os11g0640600"/>
</dbReference>
<gene>
    <name evidence="8" type="ordered locus">Os11g0640600</name>
</gene>
<dbReference type="AlphaFoldDB" id="Q0IRF3"/>
<dbReference type="SMR" id="Q0IRF3"/>
<dbReference type="SUPFAM" id="SSF52540">
    <property type="entry name" value="P-loop containing nucleoside triphosphate hydrolases"/>
    <property type="match status" value="1"/>
</dbReference>
<feature type="domain" description="Disease resistance R13L4/SHOC-2-like LRR" evidence="6">
    <location>
        <begin position="597"/>
        <end position="675"/>
    </location>
</feature>
<dbReference type="Pfam" id="PF23598">
    <property type="entry name" value="LRR_14"/>
    <property type="match status" value="1"/>
</dbReference>
<dbReference type="InterPro" id="IPR027417">
    <property type="entry name" value="P-loop_NTPase"/>
</dbReference>
<keyword evidence="1" id="KW-0433">Leucine-rich repeat</keyword>
<evidence type="ECO:0000313" key="8">
    <source>
        <dbReference type="EMBL" id="BAF28712.1"/>
    </source>
</evidence>
<dbReference type="Gene3D" id="3.80.10.10">
    <property type="entry name" value="Ribonuclease Inhibitor"/>
    <property type="match status" value="2"/>
</dbReference>
<evidence type="ECO:0000256" key="4">
    <source>
        <dbReference type="SAM" id="Coils"/>
    </source>
</evidence>
<evidence type="ECO:0000259" key="5">
    <source>
        <dbReference type="Pfam" id="PF00931"/>
    </source>
</evidence>
<evidence type="ECO:0000256" key="3">
    <source>
        <dbReference type="ARBA" id="ARBA00022821"/>
    </source>
</evidence>
<protein>
    <submittedName>
        <fullName evidence="8">Os11g0640600 protein</fullName>
    </submittedName>
</protein>
<feature type="domain" description="R13L1/DRL21-like LRR repeat region" evidence="7">
    <location>
        <begin position="711"/>
        <end position="835"/>
    </location>
</feature>
<dbReference type="InterPro" id="IPR032675">
    <property type="entry name" value="LRR_dom_sf"/>
</dbReference>
<dbReference type="PRINTS" id="PR00364">
    <property type="entry name" value="DISEASERSIST"/>
</dbReference>
<name>Q0IRF3_ORYSJ</name>
<evidence type="ECO:0000256" key="2">
    <source>
        <dbReference type="ARBA" id="ARBA00022737"/>
    </source>
</evidence>
<dbReference type="Pfam" id="PF25019">
    <property type="entry name" value="LRR_R13L1-DRL21"/>
    <property type="match status" value="1"/>
</dbReference>
<dbReference type="OrthoDB" id="678339at2759"/>
<organism evidence="8 9">
    <name type="scientific">Oryza sativa subsp. japonica</name>
    <name type="common">Rice</name>
    <dbReference type="NCBI Taxonomy" id="39947"/>
    <lineage>
        <taxon>Eukaryota</taxon>
        <taxon>Viridiplantae</taxon>
        <taxon>Streptophyta</taxon>
        <taxon>Embryophyta</taxon>
        <taxon>Tracheophyta</taxon>
        <taxon>Spermatophyta</taxon>
        <taxon>Magnoliopsida</taxon>
        <taxon>Liliopsida</taxon>
        <taxon>Poales</taxon>
        <taxon>Poaceae</taxon>
        <taxon>BOP clade</taxon>
        <taxon>Oryzoideae</taxon>
        <taxon>Oryzeae</taxon>
        <taxon>Oryzinae</taxon>
        <taxon>Oryza</taxon>
        <taxon>Oryza sativa</taxon>
    </lineage>
</organism>
<dbReference type="Gene3D" id="1.10.10.10">
    <property type="entry name" value="Winged helix-like DNA-binding domain superfamily/Winged helix DNA-binding domain"/>
    <property type="match status" value="1"/>
</dbReference>
<dbReference type="Proteomes" id="UP000000763">
    <property type="component" value="Chromosome 11"/>
</dbReference>
<dbReference type="EMBL" id="AP008217">
    <property type="protein sequence ID" value="BAF28712.1"/>
    <property type="molecule type" value="Genomic_DNA"/>
</dbReference>
<dbReference type="Gene3D" id="3.40.50.300">
    <property type="entry name" value="P-loop containing nucleotide triphosphate hydrolases"/>
    <property type="match status" value="1"/>
</dbReference>
<dbReference type="Pfam" id="PF00931">
    <property type="entry name" value="NB-ARC"/>
    <property type="match status" value="1"/>
</dbReference>
<evidence type="ECO:0000259" key="6">
    <source>
        <dbReference type="Pfam" id="PF23598"/>
    </source>
</evidence>
<sequence length="1101" mass="125388">MDVAADLQRVIDILSSARMESQSRLLELDALLGAVRDSIARFPNIINNIIDRRDKCLVLATCGDYDRRLEEARRLFAHLRGELEAILSRQVEPDSWYQVTALHISNLFFRRATVRELRSLLKKLAGLEESLASVPESGESMDEDLYPVGTSTNDVGPDDYVKSPMVGRSELAEKMLGRMLLADGEEEEGDGPLVLPIVGGPGMGKTYLARFLFNDDRVKQAFQVRHWVHLSPHFDLSEGVSTITSSWLVDRKDGPSYLQQVISSVLRGGAKYLVVLDNVWNVGQHDWPEWDNLMLAFPPNGRILLTTRTPSIIPRTAVVMRTTEAYFLQPLDQESSKHVMDMYLPPYHEYGIKLVEKCAGVPLLLEYTSFLILQRDQLTLIRWKRVLEGSWRIQQEEELTDVFQRAYASYQHLSSELRNCFLFCSLFPLDFNFTAEELADLFAAKGFIPSTVPEAQRIRFLQQFLDECFYPVEEYDHGGRHMYRMHKILHIFVQYADRVSSSIIRVGQFNAVQDIILSTRSASLLVHPSTESLPICMSQLKMLKTFILLQEGKTCSSDRQCEIKQIPQELCQTLRHLEVLSLEATKIRKLPNKFDLLFHLTFLNLSGTDIRVIPSSISKLQLLHTLKLSYCGKLQKLHRNICRLSRLHKLDLEGCRYLSELPQNISKINSLEYLSVLGCASLTRMPHRFGNLKNLQTLLGYVVSNSNVVMLSELQPLANLHRLSLERLENVLDLKDARDAMLQDKLELESLALRWNMDTEHANTAAYELIEILRPPQQLKELELVAYEGDKLPSWMTHTEPYLKSLVEIRLINLTECKSLPPLGILPRMRIAEISGAESITCIDNNFYGHNGTFPSLEKLTFSYMHNLELWEQADRTGAFPCLAEVEIIHCPKLSALHMELPSVEKLTLWMNNKMLYGSKGGLRSVARNLEQISICFGEELESSSNFEGLQDLARLKKLNICGCHELTCLPQGLQHISSIRSLAIDNCNKLETLPEWLEHQPSLQVIRLSGCPALHSISEGLLRGNSIEIHMNDCPNLTEQSSGGYSTTQVKKHKEIIRLVEETISEDDYTILGNTLLEDDTYLEEAFFGARVDTRRHHVS</sequence>
<dbReference type="InterPro" id="IPR056789">
    <property type="entry name" value="LRR_R13L1-DRL21"/>
</dbReference>
<dbReference type="SUPFAM" id="SSF52058">
    <property type="entry name" value="L domain-like"/>
    <property type="match status" value="1"/>
</dbReference>
<proteinExistence type="predicted"/>
<evidence type="ECO:0000259" key="7">
    <source>
        <dbReference type="Pfam" id="PF25019"/>
    </source>
</evidence>
<dbReference type="KEGG" id="osa:4351000"/>
<dbReference type="PANTHER" id="PTHR36766:SF70">
    <property type="entry name" value="DISEASE RESISTANCE PROTEIN RGA4"/>
    <property type="match status" value="1"/>
</dbReference>
<keyword evidence="3" id="KW-0611">Plant defense</keyword>
<dbReference type="SUPFAM" id="SSF52047">
    <property type="entry name" value="RNI-like"/>
    <property type="match status" value="1"/>
</dbReference>
<dbReference type="OMA" id="VEKLTLW"/>
<dbReference type="KEGG" id="dosa:Os11g0640600"/>
<dbReference type="InterPro" id="IPR036388">
    <property type="entry name" value="WH-like_DNA-bd_sf"/>
</dbReference>
<dbReference type="GO" id="GO:0006952">
    <property type="term" value="P:defense response"/>
    <property type="evidence" value="ECO:0007669"/>
    <property type="project" value="UniProtKB-KW"/>
</dbReference>
<dbReference type="PANTHER" id="PTHR36766">
    <property type="entry name" value="PLANT BROAD-SPECTRUM MILDEW RESISTANCE PROTEIN RPW8"/>
    <property type="match status" value="1"/>
</dbReference>
<reference evidence="9" key="2">
    <citation type="journal article" date="2008" name="Nucleic Acids Res.">
        <title>The rice annotation project database (RAP-DB): 2008 update.</title>
        <authorList>
            <consortium name="The rice annotation project (RAP)"/>
        </authorList>
    </citation>
    <scope>GENOME REANNOTATION</scope>
    <source>
        <strain evidence="9">cv. Nipponbare</strain>
    </source>
</reference>
<feature type="coiled-coil region" evidence="4">
    <location>
        <begin position="69"/>
        <end position="130"/>
    </location>
</feature>
<reference evidence="8 9" key="1">
    <citation type="journal article" date="2005" name="Nature">
        <title>The map-based sequence of the rice genome.</title>
        <authorList>
            <consortium name="International rice genome sequencing project (IRGSP)"/>
            <person name="Matsumoto T."/>
            <person name="Wu J."/>
            <person name="Kanamori H."/>
            <person name="Katayose Y."/>
            <person name="Fujisawa M."/>
            <person name="Namiki N."/>
            <person name="Mizuno H."/>
            <person name="Yamamoto K."/>
            <person name="Antonio B.A."/>
            <person name="Baba T."/>
            <person name="Sakata K."/>
            <person name="Nagamura Y."/>
            <person name="Aoki H."/>
            <person name="Arikawa K."/>
            <person name="Arita K."/>
            <person name="Bito T."/>
            <person name="Chiden Y."/>
            <person name="Fujitsuka N."/>
            <person name="Fukunaka R."/>
            <person name="Hamada M."/>
            <person name="Harada C."/>
            <person name="Hayashi A."/>
            <person name="Hijishita S."/>
            <person name="Honda M."/>
            <person name="Hosokawa S."/>
            <person name="Ichikawa Y."/>
            <person name="Idonuma A."/>
            <person name="Iijima M."/>
            <person name="Ikeda M."/>
            <person name="Ikeno M."/>
            <person name="Ito K."/>
            <person name="Ito S."/>
            <person name="Ito T."/>
            <person name="Ito Y."/>
            <person name="Ito Y."/>
            <person name="Iwabuchi A."/>
            <person name="Kamiya K."/>
            <person name="Karasawa W."/>
            <person name="Kurita K."/>
            <person name="Katagiri S."/>
            <person name="Kikuta A."/>
            <person name="Kobayashi H."/>
            <person name="Kobayashi N."/>
            <person name="Machita K."/>
            <person name="Maehara T."/>
            <person name="Masukawa M."/>
            <person name="Mizubayashi T."/>
            <person name="Mukai Y."/>
            <person name="Nagasaki H."/>
            <person name="Nagata Y."/>
            <person name="Naito S."/>
            <person name="Nakashima M."/>
            <person name="Nakama Y."/>
            <person name="Nakamichi Y."/>
            <person name="Nakamura M."/>
            <person name="Meguro A."/>
            <person name="Negishi M."/>
            <person name="Ohta I."/>
            <person name="Ohta T."/>
            <person name="Okamoto M."/>
            <person name="Ono N."/>
            <person name="Saji S."/>
            <person name="Sakaguchi M."/>
            <person name="Sakai K."/>
            <person name="Shibata M."/>
            <person name="Shimokawa T."/>
            <person name="Song J."/>
            <person name="Takazaki Y."/>
            <person name="Terasawa K."/>
            <person name="Tsugane M."/>
            <person name="Tsuji K."/>
            <person name="Ueda S."/>
            <person name="Waki K."/>
            <person name="Yamagata H."/>
            <person name="Yamamoto M."/>
            <person name="Yamamoto S."/>
            <person name="Yamane H."/>
            <person name="Yoshiki S."/>
            <person name="Yoshihara R."/>
            <person name="Yukawa K."/>
            <person name="Zhong H."/>
            <person name="Yano M."/>
            <person name="Yuan Q."/>
            <person name="Ouyang S."/>
            <person name="Liu J."/>
            <person name="Jones K.M."/>
            <person name="Gansberger K."/>
            <person name="Moffat K."/>
            <person name="Hill J."/>
            <person name="Bera J."/>
            <person name="Fadrosh D."/>
            <person name="Jin S."/>
            <person name="Johri S."/>
            <person name="Kim M."/>
            <person name="Overton L."/>
            <person name="Reardon M."/>
            <person name="Tsitrin T."/>
            <person name="Vuong H."/>
            <person name="Weaver B."/>
            <person name="Ciecko A."/>
            <person name="Tallon L."/>
            <person name="Jackson J."/>
            <person name="Pai G."/>
            <person name="Aken S.V."/>
            <person name="Utterback T."/>
            <person name="Reidmuller S."/>
            <person name="Feldblyum T."/>
            <person name="Hsiao J."/>
            <person name="Zismann V."/>
            <person name="Iobst S."/>
            <person name="de Vazeille A.R."/>
            <person name="Buell C.R."/>
            <person name="Ying K."/>
            <person name="Li Y."/>
            <person name="Lu T."/>
            <person name="Huang Y."/>
            <person name="Zhao Q."/>
            <person name="Feng Q."/>
            <person name="Zhang L."/>
            <person name="Zhu J."/>
            <person name="Weng Q."/>
            <person name="Mu J."/>
            <person name="Lu Y."/>
            <person name="Fan D."/>
            <person name="Liu Y."/>
            <person name="Guan J."/>
            <person name="Zhang Y."/>
            <person name="Yu S."/>
            <person name="Liu X."/>
            <person name="Zhang Y."/>
            <person name="Hong G."/>
            <person name="Han B."/>
            <person name="Choisne N."/>
            <person name="Demange N."/>
            <person name="Orjeda G."/>
            <person name="Samain S."/>
            <person name="Cattolico L."/>
            <person name="Pelletier E."/>
            <person name="Couloux A."/>
            <person name="Segurens B."/>
            <person name="Wincker P."/>
            <person name="D'Hont A."/>
            <person name="Scarpelli C."/>
            <person name="Weissenbach J."/>
            <person name="Salanoubat M."/>
            <person name="Quetier F."/>
            <person name="Yu Y."/>
            <person name="Kim H.R."/>
            <person name="Rambo T."/>
            <person name="Currie J."/>
            <person name="Collura K."/>
            <person name="Luo M."/>
            <person name="Yang T."/>
            <person name="Ammiraju J.S.S."/>
            <person name="Engler F."/>
            <person name="Soderlund C."/>
            <person name="Wing R.A."/>
            <person name="Palmer L.E."/>
            <person name="de la Bastide M."/>
            <person name="Spiegel L."/>
            <person name="Nascimento L."/>
            <person name="Zutavern T."/>
            <person name="O'Shaughnessy A."/>
            <person name="Dike S."/>
            <person name="Dedhia N."/>
            <person name="Preston R."/>
            <person name="Balija V."/>
            <person name="McCombie W.R."/>
            <person name="Chow T."/>
            <person name="Chen H."/>
            <person name="Chung M."/>
            <person name="Chen C."/>
            <person name="Shaw J."/>
            <person name="Wu H."/>
            <person name="Hsiao K."/>
            <person name="Chao Y."/>
            <person name="Chu M."/>
            <person name="Cheng C."/>
            <person name="Hour A."/>
            <person name="Lee P."/>
            <person name="Lin S."/>
            <person name="Lin Y."/>
            <person name="Liou J."/>
            <person name="Liu S."/>
            <person name="Hsing Y."/>
            <person name="Raghuvanshi S."/>
            <person name="Mohanty A."/>
            <person name="Bharti A.K."/>
            <person name="Gaur A."/>
            <person name="Gupta V."/>
            <person name="Kumar D."/>
            <person name="Ravi V."/>
            <person name="Vij S."/>
            <person name="Kapur A."/>
            <person name="Khurana P."/>
            <person name="Khurana P."/>
            <person name="Khurana J.P."/>
            <person name="Tyagi A.K."/>
            <person name="Gaikwad K."/>
            <person name="Singh A."/>
            <person name="Dalal V."/>
            <person name="Srivastava S."/>
            <person name="Dixit A."/>
            <person name="Pal A.K."/>
            <person name="Ghazi I.A."/>
            <person name="Yadav M."/>
            <person name="Pandit A."/>
            <person name="Bhargava A."/>
            <person name="Sureshbabu K."/>
            <person name="Batra K."/>
            <person name="Sharma T.R."/>
            <person name="Mohapatra T."/>
            <person name="Singh N.K."/>
            <person name="Messing J."/>
            <person name="Nelson A.B."/>
            <person name="Fuks G."/>
            <person name="Kavchok S."/>
            <person name="Keizer G."/>
            <person name="Linton E."/>
            <person name="Llaca V."/>
            <person name="Song R."/>
            <person name="Tanyolac B."/>
            <person name="Young S."/>
            <person name="Ho-Il K."/>
            <person name="Hahn J.H."/>
            <person name="Sangsakoo G."/>
            <person name="Vanavichit A."/>
            <person name="de Mattos Luiz.A.T."/>
            <person name="Zimmer P.D."/>
            <person name="Malone G."/>
            <person name="Dellagostin O."/>
            <person name="de Oliveira A.C."/>
            <person name="Bevan M."/>
            <person name="Bancroft I."/>
            <person name="Minx P."/>
            <person name="Cordum H."/>
            <person name="Wilson R."/>
            <person name="Cheng Z."/>
            <person name="Jin W."/>
            <person name="Jiang J."/>
            <person name="Leong S.A."/>
            <person name="Iwama H."/>
            <person name="Gojobori T."/>
            <person name="Itoh T."/>
            <person name="Niimura Y."/>
            <person name="Fujii Y."/>
            <person name="Habara T."/>
            <person name="Sakai H."/>
            <person name="Sato Y."/>
            <person name="Wilson G."/>
            <person name="Kumar K."/>
            <person name="McCouch S."/>
            <person name="Juretic N."/>
            <person name="Hoen D."/>
            <person name="Wright S."/>
            <person name="Bruskiewich R."/>
            <person name="Bureau T."/>
            <person name="Miyao A."/>
            <person name="Hirochika H."/>
            <person name="Nishikawa T."/>
            <person name="Kadowaki K."/>
            <person name="Sugiura M."/>
            <person name="Burr B."/>
            <person name="Sasaki T."/>
        </authorList>
    </citation>
    <scope>NUCLEOTIDE SEQUENCE [LARGE SCALE GENOMIC DNA]</scope>
    <source>
        <strain evidence="9">cv. Nipponbare</strain>
    </source>
</reference>
<accession>Q0IRF3</accession>
<dbReference type="InterPro" id="IPR002182">
    <property type="entry name" value="NB-ARC"/>
</dbReference>
<keyword evidence="2" id="KW-0677">Repeat</keyword>